<evidence type="ECO:0000256" key="2">
    <source>
        <dbReference type="ARBA" id="ARBA00022737"/>
    </source>
</evidence>
<reference evidence="4" key="1">
    <citation type="submission" date="2016-10" db="EMBL/GenBank/DDBJ databases">
        <authorList>
            <person name="Benchimol M."/>
            <person name="Almeida L.G."/>
            <person name="Vasconcelos A.T."/>
            <person name="Perreira-Neves A."/>
            <person name="Rosa I.A."/>
            <person name="Tasca T."/>
            <person name="Bogo M.R."/>
            <person name="de Souza W."/>
        </authorList>
    </citation>
    <scope>NUCLEOTIDE SEQUENCE [LARGE SCALE GENOMIC DNA]</scope>
    <source>
        <strain evidence="4">K</strain>
    </source>
</reference>
<dbReference type="GeneID" id="94829194"/>
<dbReference type="VEuPathDB" id="TrichDB:TRFO_08773"/>
<dbReference type="Gene3D" id="2.120.10.80">
    <property type="entry name" value="Kelch-type beta propeller"/>
    <property type="match status" value="1"/>
</dbReference>
<dbReference type="Pfam" id="PF24681">
    <property type="entry name" value="Kelch_KLHDC2_KLHL20_DRC7"/>
    <property type="match status" value="1"/>
</dbReference>
<dbReference type="EMBL" id="MLAK01001038">
    <property type="protein sequence ID" value="OHS98757.1"/>
    <property type="molecule type" value="Genomic_DNA"/>
</dbReference>
<dbReference type="OrthoDB" id="45365at2759"/>
<dbReference type="SUPFAM" id="SSF117281">
    <property type="entry name" value="Kelch motif"/>
    <property type="match status" value="1"/>
</dbReference>
<dbReference type="SMART" id="SM00612">
    <property type="entry name" value="Kelch"/>
    <property type="match status" value="2"/>
</dbReference>
<accession>A0A1J4JMI5</accession>
<protein>
    <submittedName>
        <fullName evidence="4">Kelch motif family protein</fullName>
    </submittedName>
</protein>
<evidence type="ECO:0000256" key="1">
    <source>
        <dbReference type="ARBA" id="ARBA00022441"/>
    </source>
</evidence>
<dbReference type="AlphaFoldDB" id="A0A1J4JMI5"/>
<organism evidence="4 5">
    <name type="scientific">Tritrichomonas foetus</name>
    <dbReference type="NCBI Taxonomy" id="1144522"/>
    <lineage>
        <taxon>Eukaryota</taxon>
        <taxon>Metamonada</taxon>
        <taxon>Parabasalia</taxon>
        <taxon>Tritrichomonadida</taxon>
        <taxon>Tritrichomonadidae</taxon>
        <taxon>Tritrichomonas</taxon>
    </lineage>
</organism>
<feature type="compositionally biased region" description="Polar residues" evidence="3">
    <location>
        <begin position="1"/>
        <end position="17"/>
    </location>
</feature>
<dbReference type="InterPro" id="IPR006652">
    <property type="entry name" value="Kelch_1"/>
</dbReference>
<keyword evidence="2" id="KW-0677">Repeat</keyword>
<feature type="region of interest" description="Disordered" evidence="3">
    <location>
        <begin position="1"/>
        <end position="20"/>
    </location>
</feature>
<dbReference type="PANTHER" id="PTHR46093">
    <property type="entry name" value="ACYL-COA-BINDING DOMAIN-CONTAINING PROTEIN 5"/>
    <property type="match status" value="1"/>
</dbReference>
<proteinExistence type="predicted"/>
<evidence type="ECO:0000256" key="3">
    <source>
        <dbReference type="SAM" id="MobiDB-lite"/>
    </source>
</evidence>
<name>A0A1J4JMI5_9EUKA</name>
<dbReference type="InterPro" id="IPR015915">
    <property type="entry name" value="Kelch-typ_b-propeller"/>
</dbReference>
<keyword evidence="5" id="KW-1185">Reference proteome</keyword>
<evidence type="ECO:0000313" key="4">
    <source>
        <dbReference type="EMBL" id="OHS98757.1"/>
    </source>
</evidence>
<keyword evidence="1" id="KW-0880">Kelch repeat</keyword>
<evidence type="ECO:0000313" key="5">
    <source>
        <dbReference type="Proteomes" id="UP000179807"/>
    </source>
</evidence>
<gene>
    <name evidence="4" type="ORF">TRFO_08773</name>
</gene>
<sequence length="371" mass="41368">MGGVQSGNPHSKYTNDQFVMPEQPKQIRSTAFISKFSISFPDSMPPKSRAHHFTVNFPNRDVAVIGYGSNDDSEFFNDIWMIDFANKKWQKLPIDVSSVTPRSGATAVAVDFKIFVFGGLSNSQYLSDLHMIDLQAQTITHLNGQSNATDHGPPGRIGHSMGYSSGKIAIWGGFNGNFLNDLWTYDTSNGTWTKVPCDAHGRADAAFATNDGNLYIIGSSKSDVIHRYNIATNQVELLNPVGNPPPYELKGGMLVSVDRYLILVGGKLENKRYAMIRAYDTVRNWWFILYVAPDGETTTLYDGMIDSNGIFMVPRIYDGSIVYRNRTREIVVMLGKPYMDPPSLNVISIGDALAFFHIQTDMRDMLEFVSL</sequence>
<dbReference type="PANTHER" id="PTHR46093:SF18">
    <property type="entry name" value="FIBRONECTIN TYPE-III DOMAIN-CONTAINING PROTEIN"/>
    <property type="match status" value="1"/>
</dbReference>
<comment type="caution">
    <text evidence="4">The sequence shown here is derived from an EMBL/GenBank/DDBJ whole genome shotgun (WGS) entry which is preliminary data.</text>
</comment>
<dbReference type="RefSeq" id="XP_068351894.1">
    <property type="nucleotide sequence ID" value="XM_068494490.1"/>
</dbReference>
<dbReference type="Proteomes" id="UP000179807">
    <property type="component" value="Unassembled WGS sequence"/>
</dbReference>